<gene>
    <name evidence="3" type="ORF">CLV51_101512</name>
</gene>
<dbReference type="AlphaFoldDB" id="A0A2P8HSL0"/>
<sequence length="228" mass="25026">MKFITIVFAMTFFVVATTSAQVSLGIRGGYVNSGLASSANISRSGTANLNNWQVGIYADIPLFKGGYLQPGLSYVVKGARLESTIQHPSYTFSSGTTNIRLKYLEFPVNMVYKVPVGFGQIVLGAGPYAAYCVRGHYDMAIYNEGQQVQSISQRVNFKQSPNVFSTGMDLQRWDAGLNFTAGIQLNCFITLGVNYSLGLMDIDRSPGTNLKNKYFGVSIGMLLDREDW</sequence>
<feature type="signal peptide" evidence="1">
    <location>
        <begin position="1"/>
        <end position="20"/>
    </location>
</feature>
<evidence type="ECO:0000256" key="1">
    <source>
        <dbReference type="SAM" id="SignalP"/>
    </source>
</evidence>
<dbReference type="Pfam" id="PF13568">
    <property type="entry name" value="OMP_b-brl_2"/>
    <property type="match status" value="1"/>
</dbReference>
<evidence type="ECO:0000313" key="3">
    <source>
        <dbReference type="EMBL" id="PSL49182.1"/>
    </source>
</evidence>
<dbReference type="OrthoDB" id="981722at2"/>
<reference evidence="3 4" key="1">
    <citation type="submission" date="2018-03" db="EMBL/GenBank/DDBJ databases">
        <title>Genomic Encyclopedia of Archaeal and Bacterial Type Strains, Phase II (KMG-II): from individual species to whole genera.</title>
        <authorList>
            <person name="Goeker M."/>
        </authorList>
    </citation>
    <scope>NUCLEOTIDE SEQUENCE [LARGE SCALE GENOMIC DNA]</scope>
    <source>
        <strain evidence="3 4">DSM 24859</strain>
    </source>
</reference>
<evidence type="ECO:0000313" key="4">
    <source>
        <dbReference type="Proteomes" id="UP000240971"/>
    </source>
</evidence>
<dbReference type="RefSeq" id="WP_106526432.1">
    <property type="nucleotide sequence ID" value="NZ_PYAW01000001.1"/>
</dbReference>
<organism evidence="3 4">
    <name type="scientific">Chitinophaga niastensis</name>
    <dbReference type="NCBI Taxonomy" id="536980"/>
    <lineage>
        <taxon>Bacteria</taxon>
        <taxon>Pseudomonadati</taxon>
        <taxon>Bacteroidota</taxon>
        <taxon>Chitinophagia</taxon>
        <taxon>Chitinophagales</taxon>
        <taxon>Chitinophagaceae</taxon>
        <taxon>Chitinophaga</taxon>
    </lineage>
</organism>
<keyword evidence="1" id="KW-0732">Signal</keyword>
<feature type="domain" description="Outer membrane protein beta-barrel" evidence="2">
    <location>
        <begin position="21"/>
        <end position="203"/>
    </location>
</feature>
<proteinExistence type="predicted"/>
<accession>A0A2P8HSL0</accession>
<dbReference type="InterPro" id="IPR025665">
    <property type="entry name" value="Beta-barrel_OMP_2"/>
</dbReference>
<comment type="caution">
    <text evidence="3">The sequence shown here is derived from an EMBL/GenBank/DDBJ whole genome shotgun (WGS) entry which is preliminary data.</text>
</comment>
<protein>
    <submittedName>
        <fullName evidence="3">Outer membrane protein with beta-barrel domain</fullName>
    </submittedName>
</protein>
<keyword evidence="4" id="KW-1185">Reference proteome</keyword>
<feature type="chain" id="PRO_5015109111" evidence="1">
    <location>
        <begin position="21"/>
        <end position="228"/>
    </location>
</feature>
<dbReference type="EMBL" id="PYAW01000001">
    <property type="protein sequence ID" value="PSL49182.1"/>
    <property type="molecule type" value="Genomic_DNA"/>
</dbReference>
<evidence type="ECO:0000259" key="2">
    <source>
        <dbReference type="Pfam" id="PF13568"/>
    </source>
</evidence>
<name>A0A2P8HSL0_CHINA</name>
<dbReference type="Proteomes" id="UP000240971">
    <property type="component" value="Unassembled WGS sequence"/>
</dbReference>